<dbReference type="FunFam" id="1.10.238.200:FF:000003">
    <property type="entry name" value="DCN1-like protein 3"/>
    <property type="match status" value="1"/>
</dbReference>
<evidence type="ECO:0000256" key="1">
    <source>
        <dbReference type="ARBA" id="ARBA00004123"/>
    </source>
</evidence>
<evidence type="ECO:0000256" key="5">
    <source>
        <dbReference type="ARBA" id="ARBA00022490"/>
    </source>
</evidence>
<keyword evidence="7" id="KW-0472">Membrane</keyword>
<keyword evidence="13" id="KW-1185">Reference proteome</keyword>
<dbReference type="GO" id="GO:2000436">
    <property type="term" value="P:positive regulation of protein neddylation"/>
    <property type="evidence" value="ECO:0007669"/>
    <property type="project" value="UniProtKB-ARBA"/>
</dbReference>
<sequence>MGKCLSCCPANTQSVVTQTCDEKFADIGRNAESVEQQPAMNAGDHCHCEKGRFDAHTSVNSNSESNANSKNLSLTEKLIFPILSTTCIENKRSSHSNKEYSESKVNAFFELYKDPHENAILAEGIERLCSDLGVQPEDFRVLLLAWKCNAKHMFCFTKEEFFTGCRTMKVDCVQDIQSRFPEMVAEVRCPDKFKDLYRFTYKFGLEPEQRVLQSEMAIQLWKLVFCNNKPAILHRWLTFLIKHPSIRGISRDTWNMFLNFSESVGEDLSSYDDTAAWPSLFDDFVEFENDQTNQNIVPSKEKGILET</sequence>
<evidence type="ECO:0000256" key="3">
    <source>
        <dbReference type="ARBA" id="ARBA00004556"/>
    </source>
</evidence>
<evidence type="ECO:0000259" key="11">
    <source>
        <dbReference type="PROSITE" id="PS51229"/>
    </source>
</evidence>
<reference evidence="12 13" key="1">
    <citation type="submission" date="2021-06" db="EMBL/GenBank/DDBJ databases">
        <title>Caerostris darwini draft genome.</title>
        <authorList>
            <person name="Kono N."/>
            <person name="Arakawa K."/>
        </authorList>
    </citation>
    <scope>NUCLEOTIDE SEQUENCE [LARGE SCALE GENOMIC DNA]</scope>
</reference>
<dbReference type="PANTHER" id="PTHR12281">
    <property type="entry name" value="RP42 RELATED"/>
    <property type="match status" value="1"/>
</dbReference>
<protein>
    <recommendedName>
        <fullName evidence="10">Defective in cullin neddylation protein</fullName>
    </recommendedName>
</protein>
<dbReference type="Pfam" id="PF03556">
    <property type="entry name" value="Cullin_binding"/>
    <property type="match status" value="1"/>
</dbReference>
<dbReference type="GO" id="GO:0045116">
    <property type="term" value="P:protein neddylation"/>
    <property type="evidence" value="ECO:0007669"/>
    <property type="project" value="TreeGrafter"/>
</dbReference>
<proteinExistence type="predicted"/>
<dbReference type="AlphaFoldDB" id="A0AAV4VVJ7"/>
<keyword evidence="6" id="KW-0519">Myristate</keyword>
<evidence type="ECO:0000313" key="12">
    <source>
        <dbReference type="EMBL" id="GIY73609.1"/>
    </source>
</evidence>
<evidence type="ECO:0000256" key="10">
    <source>
        <dbReference type="RuleBase" id="RU410713"/>
    </source>
</evidence>
<organism evidence="12 13">
    <name type="scientific">Caerostris darwini</name>
    <dbReference type="NCBI Taxonomy" id="1538125"/>
    <lineage>
        <taxon>Eukaryota</taxon>
        <taxon>Metazoa</taxon>
        <taxon>Ecdysozoa</taxon>
        <taxon>Arthropoda</taxon>
        <taxon>Chelicerata</taxon>
        <taxon>Arachnida</taxon>
        <taxon>Araneae</taxon>
        <taxon>Araneomorphae</taxon>
        <taxon>Entelegynae</taxon>
        <taxon>Araneoidea</taxon>
        <taxon>Araneidae</taxon>
        <taxon>Caerostris</taxon>
    </lineage>
</organism>
<dbReference type="FunFam" id="1.10.238.10:FF:000126">
    <property type="entry name" value="DCN1-like protein"/>
    <property type="match status" value="1"/>
</dbReference>
<comment type="caution">
    <text evidence="12">The sequence shown here is derived from an EMBL/GenBank/DDBJ whole genome shotgun (WGS) entry which is preliminary data.</text>
</comment>
<name>A0AAV4VVJ7_9ARAC</name>
<evidence type="ECO:0000256" key="4">
    <source>
        <dbReference type="ARBA" id="ARBA00022475"/>
    </source>
</evidence>
<dbReference type="GO" id="GO:0032182">
    <property type="term" value="F:ubiquitin-like protein binding"/>
    <property type="evidence" value="ECO:0007669"/>
    <property type="project" value="TreeGrafter"/>
</dbReference>
<keyword evidence="9" id="KW-0449">Lipoprotein</keyword>
<dbReference type="Gene3D" id="1.10.238.10">
    <property type="entry name" value="EF-hand"/>
    <property type="match status" value="1"/>
</dbReference>
<dbReference type="GO" id="GO:0031624">
    <property type="term" value="F:ubiquitin conjugating enzyme binding"/>
    <property type="evidence" value="ECO:0007669"/>
    <property type="project" value="TreeGrafter"/>
</dbReference>
<dbReference type="EMBL" id="BPLQ01013632">
    <property type="protein sequence ID" value="GIY73609.1"/>
    <property type="molecule type" value="Genomic_DNA"/>
</dbReference>
<keyword evidence="5" id="KW-0963">Cytoplasm</keyword>
<dbReference type="Gene3D" id="1.10.238.200">
    <property type="entry name" value="Cullin, PONY binding domain"/>
    <property type="match status" value="1"/>
</dbReference>
<evidence type="ECO:0000256" key="7">
    <source>
        <dbReference type="ARBA" id="ARBA00023136"/>
    </source>
</evidence>
<comment type="function">
    <text evidence="10">Neddylation of cullins play an essential role in the regulation of SCF-type complexes activity.</text>
</comment>
<evidence type="ECO:0000313" key="13">
    <source>
        <dbReference type="Proteomes" id="UP001054837"/>
    </source>
</evidence>
<feature type="domain" description="DCUN1" evidence="11">
    <location>
        <begin position="100"/>
        <end position="289"/>
    </location>
</feature>
<dbReference type="GO" id="GO:0048471">
    <property type="term" value="C:perinuclear region of cytoplasm"/>
    <property type="evidence" value="ECO:0007669"/>
    <property type="project" value="UniProtKB-SubCell"/>
</dbReference>
<evidence type="ECO:0000256" key="6">
    <source>
        <dbReference type="ARBA" id="ARBA00022707"/>
    </source>
</evidence>
<evidence type="ECO:0000256" key="8">
    <source>
        <dbReference type="ARBA" id="ARBA00023242"/>
    </source>
</evidence>
<gene>
    <name evidence="12" type="primary">Dcun1d3</name>
    <name evidence="12" type="ORF">CDAR_429761</name>
</gene>
<comment type="subcellular location">
    <subcellularLocation>
        <location evidence="2">Cell membrane</location>
    </subcellularLocation>
    <subcellularLocation>
        <location evidence="3">Cytoplasm</location>
        <location evidence="3">Perinuclear region</location>
    </subcellularLocation>
    <subcellularLocation>
        <location evidence="1">Nucleus</location>
    </subcellularLocation>
</comment>
<dbReference type="InterPro" id="IPR014764">
    <property type="entry name" value="DCN-prot"/>
</dbReference>
<dbReference type="GO" id="GO:0005886">
    <property type="term" value="C:plasma membrane"/>
    <property type="evidence" value="ECO:0007669"/>
    <property type="project" value="UniProtKB-SubCell"/>
</dbReference>
<evidence type="ECO:0000256" key="2">
    <source>
        <dbReference type="ARBA" id="ARBA00004236"/>
    </source>
</evidence>
<dbReference type="PROSITE" id="PS51229">
    <property type="entry name" value="DCUN1"/>
    <property type="match status" value="1"/>
</dbReference>
<dbReference type="InterPro" id="IPR042460">
    <property type="entry name" value="DCN1-like_PONY"/>
</dbReference>
<dbReference type="GO" id="GO:0097602">
    <property type="term" value="F:cullin family protein binding"/>
    <property type="evidence" value="ECO:0007669"/>
    <property type="project" value="TreeGrafter"/>
</dbReference>
<evidence type="ECO:0000256" key="9">
    <source>
        <dbReference type="ARBA" id="ARBA00023288"/>
    </source>
</evidence>
<dbReference type="GO" id="GO:0005634">
    <property type="term" value="C:nucleus"/>
    <property type="evidence" value="ECO:0007669"/>
    <property type="project" value="UniProtKB-SubCell"/>
</dbReference>
<dbReference type="GO" id="GO:0000151">
    <property type="term" value="C:ubiquitin ligase complex"/>
    <property type="evidence" value="ECO:0007669"/>
    <property type="project" value="TreeGrafter"/>
</dbReference>
<keyword evidence="4" id="KW-1003">Cell membrane</keyword>
<dbReference type="PANTHER" id="PTHR12281:SF31">
    <property type="entry name" value="DCN1-LIKE PROTEIN 3"/>
    <property type="match status" value="1"/>
</dbReference>
<dbReference type="Proteomes" id="UP001054837">
    <property type="component" value="Unassembled WGS sequence"/>
</dbReference>
<keyword evidence="8" id="KW-0539">Nucleus</keyword>
<accession>A0AAV4VVJ7</accession>
<dbReference type="InterPro" id="IPR005176">
    <property type="entry name" value="PONY_dom"/>
</dbReference>